<name>S8DY08_FOMSC</name>
<dbReference type="eggNOG" id="ENOG502SDY1">
    <property type="taxonomic scope" value="Eukaryota"/>
</dbReference>
<dbReference type="PANTHER" id="PTHR34605:SF3">
    <property type="entry name" value="P CELL-TYPE AGGLUTINATION PROTEIN MAP4-LIKE-RELATED"/>
    <property type="match status" value="1"/>
</dbReference>
<keyword evidence="3" id="KW-1185">Reference proteome</keyword>
<dbReference type="GO" id="GO:0003677">
    <property type="term" value="F:DNA binding"/>
    <property type="evidence" value="ECO:0007669"/>
    <property type="project" value="InterPro"/>
</dbReference>
<dbReference type="Gene3D" id="1.10.443.10">
    <property type="entry name" value="Intergrase catalytic core"/>
    <property type="match status" value="1"/>
</dbReference>
<evidence type="ECO:0008006" key="4">
    <source>
        <dbReference type="Google" id="ProtNLM"/>
    </source>
</evidence>
<dbReference type="HOGENOM" id="CLU_003292_1_3_1"/>
<dbReference type="PANTHER" id="PTHR34605">
    <property type="entry name" value="PHAGE_INTEGRASE DOMAIN-CONTAINING PROTEIN"/>
    <property type="match status" value="1"/>
</dbReference>
<dbReference type="EMBL" id="KE504196">
    <property type="protein sequence ID" value="EPS96028.1"/>
    <property type="molecule type" value="Genomic_DNA"/>
</dbReference>
<dbReference type="Proteomes" id="UP000015241">
    <property type="component" value="Unassembled WGS sequence"/>
</dbReference>
<dbReference type="GO" id="GO:0015074">
    <property type="term" value="P:DNA integration"/>
    <property type="evidence" value="ECO:0007669"/>
    <property type="project" value="InterPro"/>
</dbReference>
<dbReference type="GO" id="GO:0006310">
    <property type="term" value="P:DNA recombination"/>
    <property type="evidence" value="ECO:0007669"/>
    <property type="project" value="UniProtKB-KW"/>
</dbReference>
<evidence type="ECO:0000256" key="1">
    <source>
        <dbReference type="ARBA" id="ARBA00023172"/>
    </source>
</evidence>
<dbReference type="InterPro" id="IPR011010">
    <property type="entry name" value="DNA_brk_join_enz"/>
</dbReference>
<evidence type="ECO:0000313" key="3">
    <source>
        <dbReference type="Proteomes" id="UP000015241"/>
    </source>
</evidence>
<protein>
    <recommendedName>
        <fullName evidence="4">Tyr recombinase domain-containing protein</fullName>
    </recommendedName>
</protein>
<sequence length="180" mass="20203">MLVFPDVNAFQPGLHVARNHVRKDADRDGRSVWVITIPRTKTSSTGEDLSFATQVDVVDPVTALMNHLTVNDPPRNGPLFTYSVRDNPRPLTKHAFCKRVSRAAAEAKVNALKGHSLRIGGTLEYLLRGVPFEVVKTMGRWKSDAFQTYLRKHAQILAPYLQANPSVHEAFTRYSMPPVR</sequence>
<dbReference type="SUPFAM" id="SSF56349">
    <property type="entry name" value="DNA breaking-rejoining enzymes"/>
    <property type="match status" value="1"/>
</dbReference>
<evidence type="ECO:0000313" key="2">
    <source>
        <dbReference type="EMBL" id="EPS96028.1"/>
    </source>
</evidence>
<gene>
    <name evidence="2" type="ORF">FOMPIDRAFT_1131305</name>
</gene>
<dbReference type="STRING" id="743788.S8DY08"/>
<dbReference type="InterPro" id="IPR052925">
    <property type="entry name" value="Phage_Integrase-like_Recomb"/>
</dbReference>
<organism evidence="2 3">
    <name type="scientific">Fomitopsis schrenkii</name>
    <name type="common">Brown rot fungus</name>
    <dbReference type="NCBI Taxonomy" id="2126942"/>
    <lineage>
        <taxon>Eukaryota</taxon>
        <taxon>Fungi</taxon>
        <taxon>Dikarya</taxon>
        <taxon>Basidiomycota</taxon>
        <taxon>Agaricomycotina</taxon>
        <taxon>Agaricomycetes</taxon>
        <taxon>Polyporales</taxon>
        <taxon>Fomitopsis</taxon>
    </lineage>
</organism>
<accession>S8DY08</accession>
<proteinExistence type="predicted"/>
<dbReference type="InterPro" id="IPR013762">
    <property type="entry name" value="Integrase-like_cat_sf"/>
</dbReference>
<reference evidence="2 3" key="1">
    <citation type="journal article" date="2012" name="Science">
        <title>The Paleozoic origin of enzymatic lignin decomposition reconstructed from 31 fungal genomes.</title>
        <authorList>
            <person name="Floudas D."/>
            <person name="Binder M."/>
            <person name="Riley R."/>
            <person name="Barry K."/>
            <person name="Blanchette R.A."/>
            <person name="Henrissat B."/>
            <person name="Martinez A.T."/>
            <person name="Otillar R."/>
            <person name="Spatafora J.W."/>
            <person name="Yadav J.S."/>
            <person name="Aerts A."/>
            <person name="Benoit I."/>
            <person name="Boyd A."/>
            <person name="Carlson A."/>
            <person name="Copeland A."/>
            <person name="Coutinho P.M."/>
            <person name="de Vries R.P."/>
            <person name="Ferreira P."/>
            <person name="Findley K."/>
            <person name="Foster B."/>
            <person name="Gaskell J."/>
            <person name="Glotzer D."/>
            <person name="Gorecki P."/>
            <person name="Heitman J."/>
            <person name="Hesse C."/>
            <person name="Hori C."/>
            <person name="Igarashi K."/>
            <person name="Jurgens J.A."/>
            <person name="Kallen N."/>
            <person name="Kersten P."/>
            <person name="Kohler A."/>
            <person name="Kuees U."/>
            <person name="Kumar T.K.A."/>
            <person name="Kuo A."/>
            <person name="LaButti K."/>
            <person name="Larrondo L.F."/>
            <person name="Lindquist E."/>
            <person name="Ling A."/>
            <person name="Lombard V."/>
            <person name="Lucas S."/>
            <person name="Lundell T."/>
            <person name="Martin R."/>
            <person name="McLaughlin D.J."/>
            <person name="Morgenstern I."/>
            <person name="Morin E."/>
            <person name="Murat C."/>
            <person name="Nagy L.G."/>
            <person name="Nolan M."/>
            <person name="Ohm R.A."/>
            <person name="Patyshakuliyeva A."/>
            <person name="Rokas A."/>
            <person name="Ruiz-Duenas F.J."/>
            <person name="Sabat G."/>
            <person name="Salamov A."/>
            <person name="Samejima M."/>
            <person name="Schmutz J."/>
            <person name="Slot J.C."/>
            <person name="St John F."/>
            <person name="Stenlid J."/>
            <person name="Sun H."/>
            <person name="Sun S."/>
            <person name="Syed K."/>
            <person name="Tsang A."/>
            <person name="Wiebenga A."/>
            <person name="Young D."/>
            <person name="Pisabarro A."/>
            <person name="Eastwood D.C."/>
            <person name="Martin F."/>
            <person name="Cullen D."/>
            <person name="Grigoriev I.V."/>
            <person name="Hibbett D.S."/>
        </authorList>
    </citation>
    <scope>NUCLEOTIDE SEQUENCE</scope>
    <source>
        <strain evidence="3">FP-58527</strain>
    </source>
</reference>
<dbReference type="InParanoid" id="S8DY08"/>
<dbReference type="OrthoDB" id="2794913at2759"/>
<keyword evidence="1" id="KW-0233">DNA recombination</keyword>
<dbReference type="AlphaFoldDB" id="S8DY08"/>